<name>A0A9D3VF76_9ROSI</name>
<dbReference type="EMBL" id="JAIQCV010000007">
    <property type="protein sequence ID" value="KAH1082046.1"/>
    <property type="molecule type" value="Genomic_DNA"/>
</dbReference>
<evidence type="ECO:0000313" key="1">
    <source>
        <dbReference type="EMBL" id="KAH1082046.1"/>
    </source>
</evidence>
<dbReference type="AlphaFoldDB" id="A0A9D3VF76"/>
<comment type="caution">
    <text evidence="1">The sequence shown here is derived from an EMBL/GenBank/DDBJ whole genome shotgun (WGS) entry which is preliminary data.</text>
</comment>
<protein>
    <submittedName>
        <fullName evidence="1">Uncharacterized protein</fullName>
    </submittedName>
</protein>
<evidence type="ECO:0000313" key="2">
    <source>
        <dbReference type="Proteomes" id="UP000828251"/>
    </source>
</evidence>
<dbReference type="Proteomes" id="UP000828251">
    <property type="component" value="Unassembled WGS sequence"/>
</dbReference>
<reference evidence="1 2" key="1">
    <citation type="journal article" date="2021" name="Plant Biotechnol. J.">
        <title>Multi-omics assisted identification of the key and species-specific regulatory components of drought-tolerant mechanisms in Gossypium stocksii.</title>
        <authorList>
            <person name="Yu D."/>
            <person name="Ke L."/>
            <person name="Zhang D."/>
            <person name="Wu Y."/>
            <person name="Sun Y."/>
            <person name="Mei J."/>
            <person name="Sun J."/>
            <person name="Sun Y."/>
        </authorList>
    </citation>
    <scope>NUCLEOTIDE SEQUENCE [LARGE SCALE GENOMIC DNA]</scope>
    <source>
        <strain evidence="2">cv. E1</strain>
        <tissue evidence="1">Leaf</tissue>
    </source>
</reference>
<gene>
    <name evidence="1" type="ORF">J1N35_021807</name>
</gene>
<proteinExistence type="predicted"/>
<sequence length="101" mass="11686">MESHEGARKESRLRDMLLTLESRVVNLEESIGDMRDMLEMVEGHIDELDSMKEQIRDFVLDYLNSTKEKLMGRDDAFEAIVIALKKEIPELNGSSRFTILL</sequence>
<keyword evidence="2" id="KW-1185">Reference proteome</keyword>
<organism evidence="1 2">
    <name type="scientific">Gossypium stocksii</name>
    <dbReference type="NCBI Taxonomy" id="47602"/>
    <lineage>
        <taxon>Eukaryota</taxon>
        <taxon>Viridiplantae</taxon>
        <taxon>Streptophyta</taxon>
        <taxon>Embryophyta</taxon>
        <taxon>Tracheophyta</taxon>
        <taxon>Spermatophyta</taxon>
        <taxon>Magnoliopsida</taxon>
        <taxon>eudicotyledons</taxon>
        <taxon>Gunneridae</taxon>
        <taxon>Pentapetalae</taxon>
        <taxon>rosids</taxon>
        <taxon>malvids</taxon>
        <taxon>Malvales</taxon>
        <taxon>Malvaceae</taxon>
        <taxon>Malvoideae</taxon>
        <taxon>Gossypium</taxon>
    </lineage>
</organism>
<dbReference type="OrthoDB" id="996639at2759"/>
<accession>A0A9D3VF76</accession>